<dbReference type="InterPro" id="IPR058193">
    <property type="entry name" value="VanY/YodJ_core_dom"/>
</dbReference>
<feature type="region of interest" description="Disordered" evidence="1">
    <location>
        <begin position="84"/>
        <end position="111"/>
    </location>
</feature>
<feature type="compositionally biased region" description="Polar residues" evidence="1">
    <location>
        <begin position="84"/>
        <end position="110"/>
    </location>
</feature>
<sequence>MNLNNEYRMAKVLLALSGTIATMSFAQYIQGLTEQNQQTQMSKPTNPLTAPVATYDINTVVNLYQNTGLTVVPSDTNTLVSAQSFHQADKQSSQQVGNQTNNKDLNSKDCTPNPVAKTVGIYFYKMPEANAKDLVSVNGFRVHKEAATSLKQMLADAKSSGVNLTLGSAFRSVAHQQRIINRKIKAGQTNKQIYHMSAPAGYSEHHTGFAVDFSPINSEFAKTAGYRWLKANAHKYGWYQTYTPEYSAKSGVSEESWHWKYKGSATAVSMLQNDDCL</sequence>
<dbReference type="Gene3D" id="3.30.1380.10">
    <property type="match status" value="1"/>
</dbReference>
<gene>
    <name evidence="4" type="ORF">LU297_08495</name>
</gene>
<feature type="signal peptide" evidence="2">
    <location>
        <begin position="1"/>
        <end position="26"/>
    </location>
</feature>
<feature type="domain" description="D-alanyl-D-alanine carboxypeptidase-like core" evidence="3">
    <location>
        <begin position="141"/>
        <end position="263"/>
    </location>
</feature>
<keyword evidence="5" id="KW-1185">Reference proteome</keyword>
<feature type="chain" id="PRO_5047548424" evidence="2">
    <location>
        <begin position="27"/>
        <end position="277"/>
    </location>
</feature>
<protein>
    <submittedName>
        <fullName evidence="4">M15 family metallopeptidase</fullName>
    </submittedName>
</protein>
<dbReference type="InterPro" id="IPR009045">
    <property type="entry name" value="Zn_M74/Hedgehog-like"/>
</dbReference>
<dbReference type="InterPro" id="IPR052179">
    <property type="entry name" value="DD-CPase-like"/>
</dbReference>
<evidence type="ECO:0000256" key="2">
    <source>
        <dbReference type="SAM" id="SignalP"/>
    </source>
</evidence>
<accession>A0ABY6F3E0</accession>
<dbReference type="InterPro" id="IPR003709">
    <property type="entry name" value="VanY-like_core_dom"/>
</dbReference>
<dbReference type="SUPFAM" id="SSF55166">
    <property type="entry name" value="Hedgehog/DD-peptidase"/>
    <property type="match status" value="1"/>
</dbReference>
<name>A0ABY6F3E0_9GAMM</name>
<reference evidence="4" key="1">
    <citation type="submission" date="2021-12" db="EMBL/GenBank/DDBJ databases">
        <title>taxonomy of Moraxella sp. ZY201224.</title>
        <authorList>
            <person name="Li F."/>
        </authorList>
    </citation>
    <scope>NUCLEOTIDE SEQUENCE</scope>
    <source>
        <strain evidence="4">ZY201224</strain>
    </source>
</reference>
<dbReference type="EMBL" id="CP089977">
    <property type="protein sequence ID" value="UXZ04603.1"/>
    <property type="molecule type" value="Genomic_DNA"/>
</dbReference>
<keyword evidence="2" id="KW-0732">Signal</keyword>
<evidence type="ECO:0000256" key="1">
    <source>
        <dbReference type="SAM" id="MobiDB-lite"/>
    </source>
</evidence>
<evidence type="ECO:0000313" key="4">
    <source>
        <dbReference type="EMBL" id="UXZ04603.1"/>
    </source>
</evidence>
<organism evidence="4 5">
    <name type="scientific">Moraxella nasicaprae</name>
    <dbReference type="NCBI Taxonomy" id="2904122"/>
    <lineage>
        <taxon>Bacteria</taxon>
        <taxon>Pseudomonadati</taxon>
        <taxon>Pseudomonadota</taxon>
        <taxon>Gammaproteobacteria</taxon>
        <taxon>Moraxellales</taxon>
        <taxon>Moraxellaceae</taxon>
        <taxon>Moraxella</taxon>
    </lineage>
</organism>
<dbReference type="Proteomes" id="UP001063782">
    <property type="component" value="Chromosome"/>
</dbReference>
<dbReference type="CDD" id="cd14852">
    <property type="entry name" value="LD-carboxypeptidase"/>
    <property type="match status" value="1"/>
</dbReference>
<dbReference type="Pfam" id="PF02557">
    <property type="entry name" value="VanY"/>
    <property type="match status" value="1"/>
</dbReference>
<dbReference type="RefSeq" id="WP_263076092.1">
    <property type="nucleotide sequence ID" value="NZ_CP089977.1"/>
</dbReference>
<evidence type="ECO:0000313" key="5">
    <source>
        <dbReference type="Proteomes" id="UP001063782"/>
    </source>
</evidence>
<dbReference type="PANTHER" id="PTHR34385:SF1">
    <property type="entry name" value="PEPTIDOGLYCAN L-ALANYL-D-GLUTAMATE ENDOPEPTIDASE CWLK"/>
    <property type="match status" value="1"/>
</dbReference>
<dbReference type="PANTHER" id="PTHR34385">
    <property type="entry name" value="D-ALANYL-D-ALANINE CARBOXYPEPTIDASE"/>
    <property type="match status" value="1"/>
</dbReference>
<evidence type="ECO:0000259" key="3">
    <source>
        <dbReference type="Pfam" id="PF02557"/>
    </source>
</evidence>
<proteinExistence type="predicted"/>